<accession>C6T3V9</accession>
<proteinExistence type="evidence at transcript level"/>
<reference evidence="2" key="1">
    <citation type="submission" date="2009-08" db="EMBL/GenBank/DDBJ databases">
        <authorList>
            <person name="Cheung F."/>
            <person name="Xiao Y."/>
            <person name="Chan A."/>
            <person name="Moskal W."/>
            <person name="Town C.D."/>
        </authorList>
    </citation>
    <scope>NUCLEOTIDE SEQUENCE</scope>
</reference>
<keyword evidence="1" id="KW-0732">Signal</keyword>
<dbReference type="KEGG" id="gmx:100527289"/>
<feature type="signal peptide" evidence="1">
    <location>
        <begin position="1"/>
        <end position="26"/>
    </location>
</feature>
<dbReference type="AlphaFoldDB" id="C6T3V9"/>
<feature type="chain" id="PRO_5002971237" evidence="1">
    <location>
        <begin position="27"/>
        <end position="114"/>
    </location>
</feature>
<sequence length="114" mass="12048">MDSKTKIALLIPGMLAMLLLFSKVAARDFNEGEVVKETNEEGNAKSDGGGGNLHFMSCSHPTPSGHCPCGCCSGFTESEVAKSAVLALQVVVIPRRGSICILNNILLCSKKSHE</sequence>
<evidence type="ECO:0000256" key="1">
    <source>
        <dbReference type="SAM" id="SignalP"/>
    </source>
</evidence>
<dbReference type="EMBL" id="BT092120">
    <property type="protein sequence ID" value="ACU16360.1"/>
    <property type="molecule type" value="mRNA"/>
</dbReference>
<dbReference type="GeneID" id="100527289"/>
<evidence type="ECO:0000313" key="2">
    <source>
        <dbReference type="EMBL" id="ACU16360.1"/>
    </source>
</evidence>
<name>C6T3V9_SOYBN</name>
<protein>
    <submittedName>
        <fullName evidence="2">Uncharacterized protein</fullName>
    </submittedName>
</protein>
<organism evidence="2">
    <name type="scientific">Glycine max</name>
    <name type="common">Soybean</name>
    <name type="synonym">Glycine hispida</name>
    <dbReference type="NCBI Taxonomy" id="3847"/>
    <lineage>
        <taxon>Eukaryota</taxon>
        <taxon>Viridiplantae</taxon>
        <taxon>Streptophyta</taxon>
        <taxon>Embryophyta</taxon>
        <taxon>Tracheophyta</taxon>
        <taxon>Spermatophyta</taxon>
        <taxon>Magnoliopsida</taxon>
        <taxon>eudicotyledons</taxon>
        <taxon>Gunneridae</taxon>
        <taxon>Pentapetalae</taxon>
        <taxon>rosids</taxon>
        <taxon>fabids</taxon>
        <taxon>Fabales</taxon>
        <taxon>Fabaceae</taxon>
        <taxon>Papilionoideae</taxon>
        <taxon>50 kb inversion clade</taxon>
        <taxon>NPAAA clade</taxon>
        <taxon>indigoferoid/millettioid clade</taxon>
        <taxon>Phaseoleae</taxon>
        <taxon>Glycine</taxon>
        <taxon>Glycine subgen. Soja</taxon>
    </lineage>
</organism>